<dbReference type="EMBL" id="AZNH01000001">
    <property type="protein sequence ID" value="KID92712.1"/>
    <property type="molecule type" value="Genomic_DNA"/>
</dbReference>
<dbReference type="AlphaFoldDB" id="A0A0B4HK77"/>
<evidence type="ECO:0000259" key="2">
    <source>
        <dbReference type="Pfam" id="PF17111"/>
    </source>
</evidence>
<evidence type="ECO:0000313" key="3">
    <source>
        <dbReference type="EMBL" id="KID92712.1"/>
    </source>
</evidence>
<comment type="caution">
    <text evidence="3">The sequence shown here is derived from an EMBL/GenBank/DDBJ whole genome shotgun (WGS) entry which is preliminary data.</text>
</comment>
<keyword evidence="1" id="KW-0175">Coiled coil</keyword>
<organism evidence="3 4">
    <name type="scientific">Metarhizium guizhouense (strain ARSEF 977)</name>
    <dbReference type="NCBI Taxonomy" id="1276136"/>
    <lineage>
        <taxon>Eukaryota</taxon>
        <taxon>Fungi</taxon>
        <taxon>Dikarya</taxon>
        <taxon>Ascomycota</taxon>
        <taxon>Pezizomycotina</taxon>
        <taxon>Sordariomycetes</taxon>
        <taxon>Hypocreomycetidae</taxon>
        <taxon>Hypocreales</taxon>
        <taxon>Clavicipitaceae</taxon>
        <taxon>Metarhizium</taxon>
    </lineage>
</organism>
<dbReference type="Proteomes" id="UP000031192">
    <property type="component" value="Unassembled WGS sequence"/>
</dbReference>
<dbReference type="InterPro" id="IPR031348">
    <property type="entry name" value="PigL_N"/>
</dbReference>
<gene>
    <name evidence="3" type="ORF">MGU_00301</name>
</gene>
<evidence type="ECO:0000256" key="1">
    <source>
        <dbReference type="SAM" id="Coils"/>
    </source>
</evidence>
<dbReference type="HOGENOM" id="CLU_113364_1_0_1"/>
<keyword evidence="4" id="KW-1185">Reference proteome</keyword>
<sequence length="162" mass="18146">MAEVVGLVAGAVALGEVAAKITKLKTFWKSIQNVPQSIQNQLEELEALNAIITELEAEQDAVQNTPSGALSLRYCKNAAKELEDLIQKLERHVKSNRRLRRSVAKVKLVLDQDSVSNAQKQLYHAFQLLQFALTLHTRFPQTQKAVPLEPEKMVTRTALVLY</sequence>
<protein>
    <recommendedName>
        <fullName evidence="2">Azaphilone pigments biosynthesis cluster protein L N-terminal domain-containing protein</fullName>
    </recommendedName>
</protein>
<feature type="domain" description="Azaphilone pigments biosynthesis cluster protein L N-terminal" evidence="2">
    <location>
        <begin position="2"/>
        <end position="113"/>
    </location>
</feature>
<name>A0A0B4HK77_METGA</name>
<evidence type="ECO:0000313" key="4">
    <source>
        <dbReference type="Proteomes" id="UP000031192"/>
    </source>
</evidence>
<reference evidence="3 4" key="1">
    <citation type="journal article" date="2014" name="Proc. Natl. Acad. Sci. U.S.A.">
        <title>Trajectory and genomic determinants of fungal-pathogen speciation and host adaptation.</title>
        <authorList>
            <person name="Hu X."/>
            <person name="Xiao G."/>
            <person name="Zheng P."/>
            <person name="Shang Y."/>
            <person name="Su Y."/>
            <person name="Zhang X."/>
            <person name="Liu X."/>
            <person name="Zhan S."/>
            <person name="St Leger R.J."/>
            <person name="Wang C."/>
        </authorList>
    </citation>
    <scope>NUCLEOTIDE SEQUENCE [LARGE SCALE GENOMIC DNA]</scope>
    <source>
        <strain evidence="3 4">ARSEF 977</strain>
    </source>
</reference>
<proteinExistence type="predicted"/>
<dbReference type="OrthoDB" id="3200163at2759"/>
<accession>A0A0B4HK77</accession>
<dbReference type="Pfam" id="PF17111">
    <property type="entry name" value="PigL_N"/>
    <property type="match status" value="1"/>
</dbReference>
<feature type="coiled-coil region" evidence="1">
    <location>
        <begin position="38"/>
        <end position="102"/>
    </location>
</feature>